<keyword evidence="7" id="KW-1185">Reference proteome</keyword>
<evidence type="ECO:0000256" key="3">
    <source>
        <dbReference type="ARBA" id="ARBA00022806"/>
    </source>
</evidence>
<keyword evidence="4" id="KW-0067">ATP-binding</keyword>
<evidence type="ECO:0000256" key="4">
    <source>
        <dbReference type="ARBA" id="ARBA00022840"/>
    </source>
</evidence>
<dbReference type="InterPro" id="IPR014001">
    <property type="entry name" value="Helicase_ATP-bd"/>
</dbReference>
<dbReference type="SUPFAM" id="SSF52540">
    <property type="entry name" value="P-loop containing nucleoside triphosphate hydrolases"/>
    <property type="match status" value="1"/>
</dbReference>
<proteinExistence type="predicted"/>
<keyword evidence="2" id="KW-0378">Hydrolase</keyword>
<keyword evidence="3 6" id="KW-0347">Helicase</keyword>
<dbReference type="InterPro" id="IPR027417">
    <property type="entry name" value="P-loop_NTPase"/>
</dbReference>
<dbReference type="InterPro" id="IPR014016">
    <property type="entry name" value="UvrD-like_ATP-bd"/>
</dbReference>
<dbReference type="PANTHER" id="PTHR11070:SF2">
    <property type="entry name" value="ATP-DEPENDENT DNA HELICASE SRS2"/>
    <property type="match status" value="1"/>
</dbReference>
<dbReference type="Proteomes" id="UP001314903">
    <property type="component" value="Unassembled WGS sequence"/>
</dbReference>
<dbReference type="EMBL" id="JAGGLI010000016">
    <property type="protein sequence ID" value="MBP2027846.1"/>
    <property type="molecule type" value="Genomic_DNA"/>
</dbReference>
<protein>
    <submittedName>
        <fullName evidence="6">Superfamily I DNA/RNA helicase</fullName>
    </submittedName>
</protein>
<dbReference type="PANTHER" id="PTHR11070">
    <property type="entry name" value="UVRD / RECB / PCRA DNA HELICASE FAMILY MEMBER"/>
    <property type="match status" value="1"/>
</dbReference>
<dbReference type="PROSITE" id="PS51192">
    <property type="entry name" value="HELICASE_ATP_BIND_1"/>
    <property type="match status" value="1"/>
</dbReference>
<evidence type="ECO:0000256" key="1">
    <source>
        <dbReference type="ARBA" id="ARBA00022741"/>
    </source>
</evidence>
<dbReference type="Gene3D" id="3.40.50.300">
    <property type="entry name" value="P-loop containing nucleotide triphosphate hydrolases"/>
    <property type="match status" value="2"/>
</dbReference>
<accession>A0ABS4KKU1</accession>
<dbReference type="GO" id="GO:0004386">
    <property type="term" value="F:helicase activity"/>
    <property type="evidence" value="ECO:0007669"/>
    <property type="project" value="UniProtKB-KW"/>
</dbReference>
<comment type="caution">
    <text evidence="6">The sequence shown here is derived from an EMBL/GenBank/DDBJ whole genome shotgun (WGS) entry which is preliminary data.</text>
</comment>
<evidence type="ECO:0000313" key="6">
    <source>
        <dbReference type="EMBL" id="MBP2027846.1"/>
    </source>
</evidence>
<dbReference type="RefSeq" id="WP_209660905.1">
    <property type="nucleotide sequence ID" value="NZ_JAGGLI010000016.1"/>
</dbReference>
<evidence type="ECO:0000256" key="2">
    <source>
        <dbReference type="ARBA" id="ARBA00022801"/>
    </source>
</evidence>
<dbReference type="SMART" id="SM00382">
    <property type="entry name" value="AAA"/>
    <property type="match status" value="1"/>
</dbReference>
<dbReference type="Pfam" id="PF00580">
    <property type="entry name" value="UvrD-helicase"/>
    <property type="match status" value="1"/>
</dbReference>
<feature type="domain" description="Helicase ATP-binding" evidence="5">
    <location>
        <begin position="205"/>
        <end position="374"/>
    </location>
</feature>
<dbReference type="InterPro" id="IPR003593">
    <property type="entry name" value="AAA+_ATPase"/>
</dbReference>
<dbReference type="InterPro" id="IPR000212">
    <property type="entry name" value="DNA_helicase_UvrD/REP"/>
</dbReference>
<name>A0ABS4KKU1_9FIRM</name>
<evidence type="ECO:0000259" key="5">
    <source>
        <dbReference type="PROSITE" id="PS51192"/>
    </source>
</evidence>
<keyword evidence="1" id="KW-0547">Nucleotide-binding</keyword>
<reference evidence="6 7" key="1">
    <citation type="submission" date="2021-03" db="EMBL/GenBank/DDBJ databases">
        <title>Genomic Encyclopedia of Type Strains, Phase IV (KMG-IV): sequencing the most valuable type-strain genomes for metagenomic binning, comparative biology and taxonomic classification.</title>
        <authorList>
            <person name="Goeker M."/>
        </authorList>
    </citation>
    <scope>NUCLEOTIDE SEQUENCE [LARGE SCALE GENOMIC DNA]</scope>
    <source>
        <strain evidence="6 7">DSM 27512</strain>
    </source>
</reference>
<organism evidence="6 7">
    <name type="scientific">Acetoanaerobium pronyense</name>
    <dbReference type="NCBI Taxonomy" id="1482736"/>
    <lineage>
        <taxon>Bacteria</taxon>
        <taxon>Bacillati</taxon>
        <taxon>Bacillota</taxon>
        <taxon>Clostridia</taxon>
        <taxon>Peptostreptococcales</taxon>
        <taxon>Filifactoraceae</taxon>
        <taxon>Acetoanaerobium</taxon>
    </lineage>
</organism>
<sequence length="596" mass="70291">MKFYSNNILSEVEAFKTKDSEREFYKYFKNKLPGVGILKITPYPSFYADLYYEYKGKTLIIKFMDTQEDTFSILEEELMEIMEEESLYLRENIDKEGLNFNFKYVFFMPYVDLSKYSYDFAKSNIIDKSIFERILNNEESMDSYMSEPNDEITLNLMRYYLCKEYHVMKKEDSNRLINKEFKKLLFSYKDHNYQAMPLTKTQVAKINSIKYGNTLFIGPAGSGKTTTLLARAIKLSKVYNKDKFLFITFNKQLMNDIKNNLDMTNSKNENLEIINFHSYILGLSKKYGLKIEKNSKKNFDQQFDTIFTKVSQIYKDKNLYKGIFIDEAENFKEEHFLFLENVLYKTKKFLMISADKGKDIRGTLMDFVGGWENFDFRDIKEFNKNYRSTKSLTGFTNNFIDNVISYSQEKNLIVPDDYLIKSASQRIKGDSVCIEKVETIEEKFQEIINKINFLQEKKKINISDICIIFPFNKRKTGTRSVIYFQYLLKKALDDADIPYISAHEEITNLNYKSGVTISNIYSINNLEYKAVILCELEMLFNHSLGNEYTMSDSHSFIKNINVVYTAITRATDYLQIFTLMDKEDSDIIKMLWESVV</sequence>
<evidence type="ECO:0000313" key="7">
    <source>
        <dbReference type="Proteomes" id="UP001314903"/>
    </source>
</evidence>
<gene>
    <name evidence="6" type="ORF">J2Z35_001644</name>
</gene>